<dbReference type="CDD" id="cd00195">
    <property type="entry name" value="UBCc_UEV"/>
    <property type="match status" value="1"/>
</dbReference>
<dbReference type="AlphaFoldDB" id="A0A0R3WBJ0"/>
<dbReference type="Proteomes" id="UP000282613">
    <property type="component" value="Unassembled WGS sequence"/>
</dbReference>
<proteinExistence type="predicted"/>
<protein>
    <submittedName>
        <fullName evidence="3">UBIQUITIN_CONJUGAT_2 domain-containing protein</fullName>
    </submittedName>
</protein>
<dbReference type="OrthoDB" id="9978460at2759"/>
<reference evidence="3" key="1">
    <citation type="submission" date="2017-02" db="UniProtKB">
        <authorList>
            <consortium name="WormBaseParasite"/>
        </authorList>
    </citation>
    <scope>IDENTIFICATION</scope>
</reference>
<dbReference type="WBParaSite" id="TASK_0000801101-mRNA-1">
    <property type="protein sequence ID" value="TASK_0000801101-mRNA-1"/>
    <property type="gene ID" value="TASK_0000801101"/>
</dbReference>
<keyword evidence="2" id="KW-1185">Reference proteome</keyword>
<sequence>MRTALHPDDASTDGQASIVGIDEMTIKISLRLKPGYNAIAEFLLTVKSLTLYPLLVFVFALSIRKDSVNNNSCTIFYVCNACCPAYPSTCPNVTFDSLIFHFNIGPSSGFLYLRIPSEWQRRLSLSLSSIFELPIHLFGVPQDPAQLAKKTVRLLASLWVTSLRFPLNPALNRESTKEACYASSENTSDTVLSVAKSCYFFEAEDEDISWHPYKSRYTPFEVDSQRVPIWPPSGDRKQTTLKSSNLLSFWEPIIIEVILVNSTTLSSLALSCANISRNLLRDKLPAAVRGAVATVTSAQSDATSCVTETLLDALSPFYHMLFPLRNSRGTLKTKSMKAETVPTHTYPPALPHDLGGMAVTGE</sequence>
<reference evidence="1 2" key="2">
    <citation type="submission" date="2018-11" db="EMBL/GenBank/DDBJ databases">
        <authorList>
            <consortium name="Pathogen Informatics"/>
        </authorList>
    </citation>
    <scope>NUCLEOTIDE SEQUENCE [LARGE SCALE GENOMIC DNA]</scope>
</reference>
<evidence type="ECO:0000313" key="2">
    <source>
        <dbReference type="Proteomes" id="UP000282613"/>
    </source>
</evidence>
<dbReference type="InterPro" id="IPR016135">
    <property type="entry name" value="UBQ-conjugating_enzyme/RWD"/>
</dbReference>
<evidence type="ECO:0000313" key="1">
    <source>
        <dbReference type="EMBL" id="VDK39407.1"/>
    </source>
</evidence>
<name>A0A0R3WBJ0_TAEAS</name>
<dbReference type="EMBL" id="UYRS01018714">
    <property type="protein sequence ID" value="VDK39407.1"/>
    <property type="molecule type" value="Genomic_DNA"/>
</dbReference>
<organism evidence="3">
    <name type="scientific">Taenia asiatica</name>
    <name type="common">Asian tapeworm</name>
    <dbReference type="NCBI Taxonomy" id="60517"/>
    <lineage>
        <taxon>Eukaryota</taxon>
        <taxon>Metazoa</taxon>
        <taxon>Spiralia</taxon>
        <taxon>Lophotrochozoa</taxon>
        <taxon>Platyhelminthes</taxon>
        <taxon>Cestoda</taxon>
        <taxon>Eucestoda</taxon>
        <taxon>Cyclophyllidea</taxon>
        <taxon>Taeniidae</taxon>
        <taxon>Taenia</taxon>
    </lineage>
</organism>
<dbReference type="Gene3D" id="3.10.110.10">
    <property type="entry name" value="Ubiquitin Conjugating Enzyme"/>
    <property type="match status" value="1"/>
</dbReference>
<evidence type="ECO:0000313" key="3">
    <source>
        <dbReference type="WBParaSite" id="TASK_0000801101-mRNA-1"/>
    </source>
</evidence>
<gene>
    <name evidence="1" type="ORF">TASK_LOCUS8012</name>
</gene>
<dbReference type="SUPFAM" id="SSF54495">
    <property type="entry name" value="UBC-like"/>
    <property type="match status" value="1"/>
</dbReference>
<accession>A0A0R3WBJ0</accession>